<evidence type="ECO:0000256" key="2">
    <source>
        <dbReference type="ARBA" id="ARBA00022741"/>
    </source>
</evidence>
<keyword evidence="4" id="KW-0342">GTP-binding</keyword>
<evidence type="ECO:0000256" key="1">
    <source>
        <dbReference type="ARBA" id="ARBA00005290"/>
    </source>
</evidence>
<proteinExistence type="inferred from homology"/>
<dbReference type="AlphaFoldDB" id="A0A7J3M386"/>
<dbReference type="PANTHER" id="PTHR21231">
    <property type="entry name" value="XPA-BINDING PROTEIN 1-RELATED"/>
    <property type="match status" value="1"/>
</dbReference>
<dbReference type="PANTHER" id="PTHR21231:SF8">
    <property type="entry name" value="GPN-LOOP GTPASE 1"/>
    <property type="match status" value="1"/>
</dbReference>
<evidence type="ECO:0000256" key="3">
    <source>
        <dbReference type="ARBA" id="ARBA00022801"/>
    </source>
</evidence>
<dbReference type="EMBL" id="DSYZ01000122">
    <property type="protein sequence ID" value="HGT83341.1"/>
    <property type="molecule type" value="Genomic_DNA"/>
</dbReference>
<organism evidence="5">
    <name type="scientific">Archaeoglobus fulgidus</name>
    <dbReference type="NCBI Taxonomy" id="2234"/>
    <lineage>
        <taxon>Archaea</taxon>
        <taxon>Methanobacteriati</taxon>
        <taxon>Methanobacteriota</taxon>
        <taxon>Archaeoglobi</taxon>
        <taxon>Archaeoglobales</taxon>
        <taxon>Archaeoglobaceae</taxon>
        <taxon>Archaeoglobus</taxon>
    </lineage>
</organism>
<dbReference type="GO" id="GO:0003924">
    <property type="term" value="F:GTPase activity"/>
    <property type="evidence" value="ECO:0007669"/>
    <property type="project" value="TreeGrafter"/>
</dbReference>
<dbReference type="InterPro" id="IPR004130">
    <property type="entry name" value="Gpn"/>
</dbReference>
<protein>
    <submittedName>
        <fullName evidence="5">GTPase</fullName>
    </submittedName>
</protein>
<evidence type="ECO:0000256" key="4">
    <source>
        <dbReference type="ARBA" id="ARBA00023134"/>
    </source>
</evidence>
<dbReference type="InterPro" id="IPR027417">
    <property type="entry name" value="P-loop_NTPase"/>
</dbReference>
<name>A0A7J3M386_ARCFL</name>
<accession>A0A7J3M386</accession>
<comment type="caution">
    <text evidence="5">The sequence shown here is derived from an EMBL/GenBank/DDBJ whole genome shotgun (WGS) entry which is preliminary data.</text>
</comment>
<dbReference type="SUPFAM" id="SSF52540">
    <property type="entry name" value="P-loop containing nucleoside triphosphate hydrolases"/>
    <property type="match status" value="1"/>
</dbReference>
<keyword evidence="3" id="KW-0378">Hydrolase</keyword>
<dbReference type="GO" id="GO:0005525">
    <property type="term" value="F:GTP binding"/>
    <property type="evidence" value="ECO:0007669"/>
    <property type="project" value="UniProtKB-KW"/>
</dbReference>
<reference evidence="5" key="1">
    <citation type="journal article" date="2020" name="mSystems">
        <title>Genome- and Community-Level Interaction Insights into Carbon Utilization and Element Cycling Functions of Hydrothermarchaeota in Hydrothermal Sediment.</title>
        <authorList>
            <person name="Zhou Z."/>
            <person name="Liu Y."/>
            <person name="Xu W."/>
            <person name="Pan J."/>
            <person name="Luo Z.H."/>
            <person name="Li M."/>
        </authorList>
    </citation>
    <scope>NUCLEOTIDE SEQUENCE [LARGE SCALE GENOMIC DNA]</scope>
    <source>
        <strain evidence="5">SpSt-587</strain>
    </source>
</reference>
<keyword evidence="2" id="KW-0547">Nucleotide-binding</keyword>
<gene>
    <name evidence="5" type="ORF">ENT52_06410</name>
</gene>
<dbReference type="Gene3D" id="3.40.50.300">
    <property type="entry name" value="P-loop containing nucleotide triphosphate hydrolases"/>
    <property type="match status" value="1"/>
</dbReference>
<sequence>MKVFVVGTAGSGKSTLVKEFGAFLRSKDYDVMLVNLDPASDPIYHADLDIRKFVKTEEVMARYKLGINGALLKSTELMLNFVDDFRVSADFVLYDTPGQMELFVYSESGIEFVHRISDRFTAGIFMLDSTMVKTPENFVSAILQNVVVSLRLSIPTIAVFSKNDLFEIDIEKVIKELKLKSGVLAELMEKLVPVLDYSTVKHRPIKISSLKKTGFEDLLSALRELFCACGDLS</sequence>
<dbReference type="Pfam" id="PF03029">
    <property type="entry name" value="ATP_bind_1"/>
    <property type="match status" value="1"/>
</dbReference>
<comment type="similarity">
    <text evidence="1">Belongs to the GPN-loop GTPase family.</text>
</comment>
<evidence type="ECO:0000313" key="5">
    <source>
        <dbReference type="EMBL" id="HGT83341.1"/>
    </source>
</evidence>